<organism evidence="1 2">
    <name type="scientific">Eretmocerus hayati</name>
    <dbReference type="NCBI Taxonomy" id="131215"/>
    <lineage>
        <taxon>Eukaryota</taxon>
        <taxon>Metazoa</taxon>
        <taxon>Ecdysozoa</taxon>
        <taxon>Arthropoda</taxon>
        <taxon>Hexapoda</taxon>
        <taxon>Insecta</taxon>
        <taxon>Pterygota</taxon>
        <taxon>Neoptera</taxon>
        <taxon>Endopterygota</taxon>
        <taxon>Hymenoptera</taxon>
        <taxon>Apocrita</taxon>
        <taxon>Proctotrupomorpha</taxon>
        <taxon>Chalcidoidea</taxon>
        <taxon>Aphelinidae</taxon>
        <taxon>Aphelininae</taxon>
        <taxon>Eretmocerus</taxon>
    </lineage>
</organism>
<gene>
    <name evidence="1" type="ORF">QAD02_015774</name>
</gene>
<proteinExistence type="predicted"/>
<protein>
    <submittedName>
        <fullName evidence="1">Uncharacterized protein</fullName>
    </submittedName>
</protein>
<evidence type="ECO:0000313" key="1">
    <source>
        <dbReference type="EMBL" id="KAJ8679987.1"/>
    </source>
</evidence>
<sequence>MATDDPEAHHIICLLVKIFFKALGEAGSVGQMQAELKLLDDSSDELTKGFTSDGEFSSYKSLYSLPIRSFDLDDYAFSIGCANAIVLVALAKHSKVFKKSYDYNEMKKLRKNDEAVFVGALLLKFCLDISSLCVIAKLIDPSENNLPKQDDVRKDLETLIELDKDKVDPDSSVPLVTRLITGGCVPNVQICPTFGNKFILHALQPIKAGSQ</sequence>
<name>A0ACC2P9L2_9HYME</name>
<keyword evidence="2" id="KW-1185">Reference proteome</keyword>
<evidence type="ECO:0000313" key="2">
    <source>
        <dbReference type="Proteomes" id="UP001239111"/>
    </source>
</evidence>
<feature type="non-terminal residue" evidence="1">
    <location>
        <position position="211"/>
    </location>
</feature>
<dbReference type="EMBL" id="CM056742">
    <property type="protein sequence ID" value="KAJ8679987.1"/>
    <property type="molecule type" value="Genomic_DNA"/>
</dbReference>
<dbReference type="Proteomes" id="UP001239111">
    <property type="component" value="Chromosome 2"/>
</dbReference>
<comment type="caution">
    <text evidence="1">The sequence shown here is derived from an EMBL/GenBank/DDBJ whole genome shotgun (WGS) entry which is preliminary data.</text>
</comment>
<accession>A0ACC2P9L2</accession>
<reference evidence="1" key="1">
    <citation type="submission" date="2023-04" db="EMBL/GenBank/DDBJ databases">
        <title>A chromosome-level genome assembly of the parasitoid wasp Eretmocerus hayati.</title>
        <authorList>
            <person name="Zhong Y."/>
            <person name="Liu S."/>
            <person name="Liu Y."/>
        </authorList>
    </citation>
    <scope>NUCLEOTIDE SEQUENCE</scope>
    <source>
        <strain evidence="1">ZJU_SS_LIU_2023</strain>
    </source>
</reference>